<dbReference type="Pfam" id="PF01380">
    <property type="entry name" value="SIS"/>
    <property type="match status" value="1"/>
</dbReference>
<dbReference type="SUPFAM" id="SSF46689">
    <property type="entry name" value="Homeodomain-like"/>
    <property type="match status" value="1"/>
</dbReference>
<dbReference type="InterPro" id="IPR035472">
    <property type="entry name" value="RpiR-like_SIS"/>
</dbReference>
<dbReference type="PROSITE" id="PS51071">
    <property type="entry name" value="HTH_RPIR"/>
    <property type="match status" value="1"/>
</dbReference>
<dbReference type="InterPro" id="IPR001347">
    <property type="entry name" value="SIS_dom"/>
</dbReference>
<dbReference type="PANTHER" id="PTHR30514:SF1">
    <property type="entry name" value="HTH-TYPE TRANSCRIPTIONAL REGULATOR HEXR-RELATED"/>
    <property type="match status" value="1"/>
</dbReference>
<feature type="domain" description="HTH rpiR-type" evidence="4">
    <location>
        <begin position="1"/>
        <end position="73"/>
    </location>
</feature>
<dbReference type="GO" id="GO:0019146">
    <property type="term" value="F:arabinose-5-phosphate isomerase activity"/>
    <property type="evidence" value="ECO:0007669"/>
    <property type="project" value="UniProtKB-EC"/>
</dbReference>
<dbReference type="InterPro" id="IPR009057">
    <property type="entry name" value="Homeodomain-like_sf"/>
</dbReference>
<dbReference type="Gene3D" id="1.10.10.10">
    <property type="entry name" value="Winged helix-like DNA-binding domain superfamily/Winged helix DNA-binding domain"/>
    <property type="match status" value="1"/>
</dbReference>
<gene>
    <name evidence="6" type="primary">kpsF</name>
    <name evidence="6" type="ORF">ERS852471_02926</name>
</gene>
<dbReference type="OrthoDB" id="9762536at2"/>
<reference evidence="6 7" key="1">
    <citation type="submission" date="2015-09" db="EMBL/GenBank/DDBJ databases">
        <authorList>
            <consortium name="Pathogen Informatics"/>
        </authorList>
    </citation>
    <scope>NUCLEOTIDE SEQUENCE [LARGE SCALE GENOMIC DNA]</scope>
    <source>
        <strain evidence="6 7">2789STDY5834856</strain>
    </source>
</reference>
<dbReference type="CDD" id="cd05013">
    <property type="entry name" value="SIS_RpiR"/>
    <property type="match status" value="1"/>
</dbReference>
<evidence type="ECO:0000259" key="5">
    <source>
        <dbReference type="PROSITE" id="PS51464"/>
    </source>
</evidence>
<sequence length="237" mass="27149">MIKPEVIKYFSEKEMRIYDYINKNSDKFPYMTIREVADEVSVSTTTILNFIKKIGYPNYSSFKYAYKVKEKKEKSKENKYDFKEVIKCLDKFDSTFYKGKFECAINILRNSDNVIFIGIGNSGIIAQYGARLFSSIGKFSLAINDPYLRVGYLGAKSTIIVLSVSGETPEIIREVKEFKKLGCKIIVIATTENCTLSRMSDVTIPYYIESVYNEFIDITTQMPAIGIIENLSRILSN</sequence>
<evidence type="ECO:0000256" key="2">
    <source>
        <dbReference type="ARBA" id="ARBA00023125"/>
    </source>
</evidence>
<accession>A0A174K9D1</accession>
<feature type="domain" description="SIS" evidence="5">
    <location>
        <begin position="104"/>
        <end position="237"/>
    </location>
</feature>
<dbReference type="InterPro" id="IPR000281">
    <property type="entry name" value="HTH_RpiR"/>
</dbReference>
<keyword evidence="3" id="KW-0804">Transcription</keyword>
<dbReference type="EC" id="5.3.1.13" evidence="6"/>
<protein>
    <submittedName>
        <fullName evidence="6">Transcriptional regulator, RpiR family</fullName>
        <ecNumber evidence="6">5.3.1.13</ecNumber>
    </submittedName>
</protein>
<keyword evidence="6" id="KW-0413">Isomerase</keyword>
<evidence type="ECO:0000313" key="7">
    <source>
        <dbReference type="Proteomes" id="UP000095594"/>
    </source>
</evidence>
<evidence type="ECO:0000256" key="1">
    <source>
        <dbReference type="ARBA" id="ARBA00023015"/>
    </source>
</evidence>
<dbReference type="Proteomes" id="UP000095594">
    <property type="component" value="Unassembled WGS sequence"/>
</dbReference>
<evidence type="ECO:0000313" key="6">
    <source>
        <dbReference type="EMBL" id="CUP07006.1"/>
    </source>
</evidence>
<dbReference type="GO" id="GO:0003700">
    <property type="term" value="F:DNA-binding transcription factor activity"/>
    <property type="evidence" value="ECO:0007669"/>
    <property type="project" value="InterPro"/>
</dbReference>
<dbReference type="InterPro" id="IPR036388">
    <property type="entry name" value="WH-like_DNA-bd_sf"/>
</dbReference>
<dbReference type="PROSITE" id="PS51464">
    <property type="entry name" value="SIS"/>
    <property type="match status" value="1"/>
</dbReference>
<evidence type="ECO:0000256" key="3">
    <source>
        <dbReference type="ARBA" id="ARBA00023163"/>
    </source>
</evidence>
<dbReference type="GO" id="GO:0097367">
    <property type="term" value="F:carbohydrate derivative binding"/>
    <property type="evidence" value="ECO:0007669"/>
    <property type="project" value="InterPro"/>
</dbReference>
<dbReference type="PANTHER" id="PTHR30514">
    <property type="entry name" value="GLUCOKINASE"/>
    <property type="match status" value="1"/>
</dbReference>
<dbReference type="AlphaFoldDB" id="A0A174K9D1"/>
<dbReference type="Gene3D" id="3.40.50.10490">
    <property type="entry name" value="Glucose-6-phosphate isomerase like protein, domain 1"/>
    <property type="match status" value="1"/>
</dbReference>
<dbReference type="EMBL" id="CYZX01000025">
    <property type="protein sequence ID" value="CUP07006.1"/>
    <property type="molecule type" value="Genomic_DNA"/>
</dbReference>
<dbReference type="GO" id="GO:1901135">
    <property type="term" value="P:carbohydrate derivative metabolic process"/>
    <property type="evidence" value="ECO:0007669"/>
    <property type="project" value="InterPro"/>
</dbReference>
<proteinExistence type="predicted"/>
<dbReference type="InterPro" id="IPR046348">
    <property type="entry name" value="SIS_dom_sf"/>
</dbReference>
<dbReference type="InterPro" id="IPR047640">
    <property type="entry name" value="RpiR-like"/>
</dbReference>
<evidence type="ECO:0000259" key="4">
    <source>
        <dbReference type="PROSITE" id="PS51071"/>
    </source>
</evidence>
<name>A0A174K9D1_9CLOT</name>
<dbReference type="GO" id="GO:0003677">
    <property type="term" value="F:DNA binding"/>
    <property type="evidence" value="ECO:0007669"/>
    <property type="project" value="UniProtKB-KW"/>
</dbReference>
<keyword evidence="1" id="KW-0805">Transcription regulation</keyword>
<keyword evidence="2" id="KW-0238">DNA-binding</keyword>
<dbReference type="SUPFAM" id="SSF53697">
    <property type="entry name" value="SIS domain"/>
    <property type="match status" value="1"/>
</dbReference>
<organism evidence="6 7">
    <name type="scientific">Clostridium disporicum</name>
    <dbReference type="NCBI Taxonomy" id="84024"/>
    <lineage>
        <taxon>Bacteria</taxon>
        <taxon>Bacillati</taxon>
        <taxon>Bacillota</taxon>
        <taxon>Clostridia</taxon>
        <taxon>Eubacteriales</taxon>
        <taxon>Clostridiaceae</taxon>
        <taxon>Clostridium</taxon>
    </lineage>
</organism>
<dbReference type="RefSeq" id="WP_055267801.1">
    <property type="nucleotide sequence ID" value="NZ_CABIXQ010000025.1"/>
</dbReference>
<dbReference type="Pfam" id="PF01418">
    <property type="entry name" value="HTH_6"/>
    <property type="match status" value="1"/>
</dbReference>